<proteinExistence type="predicted"/>
<evidence type="ECO:0000313" key="3">
    <source>
        <dbReference type="EMBL" id="TDW57735.1"/>
    </source>
</evidence>
<protein>
    <submittedName>
        <fullName evidence="3">Iron complex transport system substrate-binding protein</fullName>
    </submittedName>
</protein>
<dbReference type="OrthoDB" id="9797736at2"/>
<evidence type="ECO:0000259" key="1">
    <source>
        <dbReference type="PROSITE" id="PS50983"/>
    </source>
</evidence>
<reference evidence="2 4" key="1">
    <citation type="submission" date="2017-08" db="EMBL/GenBank/DDBJ databases">
        <title>Draft Genome Sequence of the Marine Bacterium Oceanimonas baumannii ATCC 700832.</title>
        <authorList>
            <person name="Mcclelland W.D."/>
            <person name="Brennan M.A."/>
            <person name="Trachtenberg A.M."/>
            <person name="Maclea K.S."/>
        </authorList>
    </citation>
    <scope>NUCLEOTIDE SEQUENCE [LARGE SCALE GENOMIC DNA]</scope>
    <source>
        <strain evidence="2 4">ATCC 700832</strain>
    </source>
</reference>
<dbReference type="PANTHER" id="PTHR30535:SF4">
    <property type="entry name" value="HEMIN-BINDING PERIPLASMIC PROTEIN HMUT"/>
    <property type="match status" value="1"/>
</dbReference>
<organism evidence="2 4">
    <name type="scientific">Oceanimonas baumannii</name>
    <dbReference type="NCBI Taxonomy" id="129578"/>
    <lineage>
        <taxon>Bacteria</taxon>
        <taxon>Pseudomonadati</taxon>
        <taxon>Pseudomonadota</taxon>
        <taxon>Gammaproteobacteria</taxon>
        <taxon>Aeromonadales</taxon>
        <taxon>Aeromonadaceae</taxon>
        <taxon>Oceanimonas</taxon>
    </lineage>
</organism>
<dbReference type="Proteomes" id="UP000243640">
    <property type="component" value="Unassembled WGS sequence"/>
</dbReference>
<dbReference type="RefSeq" id="WP_094279305.1">
    <property type="nucleotide sequence ID" value="NZ_NQJF01000013.1"/>
</dbReference>
<keyword evidence="5" id="KW-1185">Reference proteome</keyword>
<dbReference type="PANTHER" id="PTHR30535">
    <property type="entry name" value="VITAMIN B12-BINDING PROTEIN"/>
    <property type="match status" value="1"/>
</dbReference>
<dbReference type="AlphaFoldDB" id="A0A235CEC5"/>
<dbReference type="InterPro" id="IPR002491">
    <property type="entry name" value="ABC_transptr_periplasmic_BD"/>
</dbReference>
<evidence type="ECO:0000313" key="2">
    <source>
        <dbReference type="EMBL" id="OYD22769.1"/>
    </source>
</evidence>
<evidence type="ECO:0000313" key="4">
    <source>
        <dbReference type="Proteomes" id="UP000243640"/>
    </source>
</evidence>
<dbReference type="InterPro" id="IPR050902">
    <property type="entry name" value="ABC_Transporter_SBP"/>
</dbReference>
<dbReference type="Gene3D" id="3.40.50.1980">
    <property type="entry name" value="Nitrogenase molybdenum iron protein domain"/>
    <property type="match status" value="2"/>
</dbReference>
<dbReference type="Pfam" id="PF01497">
    <property type="entry name" value="Peripla_BP_2"/>
    <property type="match status" value="1"/>
</dbReference>
<dbReference type="SUPFAM" id="SSF53807">
    <property type="entry name" value="Helical backbone' metal receptor"/>
    <property type="match status" value="1"/>
</dbReference>
<dbReference type="EMBL" id="NQJF01000013">
    <property type="protein sequence ID" value="OYD22769.1"/>
    <property type="molecule type" value="Genomic_DNA"/>
</dbReference>
<evidence type="ECO:0000313" key="5">
    <source>
        <dbReference type="Proteomes" id="UP000295058"/>
    </source>
</evidence>
<dbReference type="EMBL" id="SODO01000010">
    <property type="protein sequence ID" value="TDW57735.1"/>
    <property type="molecule type" value="Genomic_DNA"/>
</dbReference>
<sequence>MLFFLFRPMHTLPGVVLLCWSLTAWPVPRVAVLDPGHAEIARALGMEQAIVLLPVDPALSDGFSHAQHYRHRPAIESLLALEPDVVIGGNPVRDQVVIEQSQRFALSTHMLVRTLPVDERIHALAGILGVPGRGQELVWHMQQDYARAAELAQGRPPVRVLHLSSNGAGAGNVTGAGAGTPAHGLIERAGGMNVGAETGLERYQVLSAEGVMLMAPEVVVVSDLELAALGGLTHIWQRVPGLGLTPAARQRRLVVLEHSALKFDAAGSGRATLALARALHQP</sequence>
<comment type="caution">
    <text evidence="2">The sequence shown here is derived from an EMBL/GenBank/DDBJ whole genome shotgun (WGS) entry which is preliminary data.</text>
</comment>
<feature type="domain" description="Fe/B12 periplasmic-binding" evidence="1">
    <location>
        <begin position="29"/>
        <end position="282"/>
    </location>
</feature>
<reference evidence="3 5" key="2">
    <citation type="submission" date="2019-03" db="EMBL/GenBank/DDBJ databases">
        <title>Genomic Encyclopedia of Archaeal and Bacterial Type Strains, Phase II (KMG-II): from individual species to whole genera.</title>
        <authorList>
            <person name="Goeker M."/>
        </authorList>
    </citation>
    <scope>NUCLEOTIDE SEQUENCE [LARGE SCALE GENOMIC DNA]</scope>
    <source>
        <strain evidence="3 5">DSM 15594</strain>
    </source>
</reference>
<name>A0A235CEC5_9GAMM</name>
<accession>A0A235CEC5</accession>
<gene>
    <name evidence="2" type="ORF">B6S09_14975</name>
    <name evidence="3" type="ORF">LY04_02600</name>
</gene>
<dbReference type="Proteomes" id="UP000295058">
    <property type="component" value="Unassembled WGS sequence"/>
</dbReference>
<dbReference type="PROSITE" id="PS50983">
    <property type="entry name" value="FE_B12_PBP"/>
    <property type="match status" value="1"/>
</dbReference>